<dbReference type="STRING" id="171291.SAMN02745154_00494"/>
<proteinExistence type="predicted"/>
<keyword evidence="1" id="KW-0175">Coiled coil</keyword>
<evidence type="ECO:0000313" key="3">
    <source>
        <dbReference type="Proteomes" id="UP000190389"/>
    </source>
</evidence>
<keyword evidence="3" id="KW-1185">Reference proteome</keyword>
<feature type="non-terminal residue" evidence="2">
    <location>
        <position position="779"/>
    </location>
</feature>
<reference evidence="3" key="1">
    <citation type="submission" date="2017-02" db="EMBL/GenBank/DDBJ databases">
        <authorList>
            <person name="Varghese N."/>
            <person name="Submissions S."/>
        </authorList>
    </citation>
    <scope>NUCLEOTIDE SEQUENCE [LARGE SCALE GENOMIC DNA]</scope>
    <source>
        <strain evidence="3">ATCC 27862</strain>
    </source>
</reference>
<accession>A0A1T4LN83</accession>
<organism evidence="2 3">
    <name type="scientific">Mycoplasmopsis verecunda</name>
    <dbReference type="NCBI Taxonomy" id="171291"/>
    <lineage>
        <taxon>Bacteria</taxon>
        <taxon>Bacillati</taxon>
        <taxon>Mycoplasmatota</taxon>
        <taxon>Mycoplasmoidales</taxon>
        <taxon>Metamycoplasmataceae</taxon>
        <taxon>Mycoplasmopsis</taxon>
    </lineage>
</organism>
<dbReference type="EMBL" id="FUXF01000017">
    <property type="protein sequence ID" value="SJZ56175.1"/>
    <property type="molecule type" value="Genomic_DNA"/>
</dbReference>
<name>A0A1T4LN83_9BACT</name>
<evidence type="ECO:0000256" key="1">
    <source>
        <dbReference type="SAM" id="Coils"/>
    </source>
</evidence>
<dbReference type="AlphaFoldDB" id="A0A1T4LN83"/>
<gene>
    <name evidence="2" type="ORF">SAMN02745154_00494</name>
</gene>
<feature type="coiled-coil region" evidence="1">
    <location>
        <begin position="539"/>
        <end position="566"/>
    </location>
</feature>
<evidence type="ECO:0000313" key="2">
    <source>
        <dbReference type="EMBL" id="SJZ56175.1"/>
    </source>
</evidence>
<protein>
    <submittedName>
        <fullName evidence="2">Uncharacterized protein</fullName>
    </submittedName>
</protein>
<sequence>MTKWTKKFLIISSILCGTSVITAGVILGISLKKKHKTNIVEPRTDDILKSPNLRRHIKPDNETISSYTKDNKFAINKINYQGVNQNPFDNRNLIYHELEDDRTLNILWVTKEDEENTQLKNQIMSVYDSLINRTKKLSNEWYKQNEIIETRSFVRKNYRIIKNGIEELFNNIKKFTNDMIYNKTFLYARYVNNDDTKTSAELKDQVTAFVFMLHKFVQDFYETLKLGNIHNYSVNKYLEYNEYNLSTLGTKFSSYKNRVKELLTFLEKLIITVNNYEQVLKDIDNKLLELDTYTSDINAYISTFLELPSYNVIEVEWDNQVQNLDRLLEQSTYQRNTLWYSLKSKLISTLTSDIEIINEYKHNAIYQDATLRLLRLKYNRFNNQVNDLLELIKRDKNYKNESYTKILNVLENYVENSKKISEINTEYKRNIVINYIVNVRYLIEKIGNIVSNDTNAIEKFNSEMKELILGKFLPIFKQNMDKHMEWQSQLSNAKSSIDVLKRKYNNTSTYFSELQSLHSVYQKSTNYIPNKSEEIMSQIDQYKVYNQRLKSQIERLQSIVTNAEKHINEFGFEEKDRDANYYIDSWEEYQIDDFNGDITQILDMIFKLPIDNITNLNWELKNEMNISDTEINEVISKYNELIKTKLRATGELINYTFNLTSSMKNEFNEIKQKWVEYMNKTKEFSYMIENYDQYITLKKQIDSIRSHASFYKQNGLPFQNISTAQNKNSLTTKYVNYLNYKADFYEKNIKEWYDLNLSYKTPDLTVEQYRNSMIDFITT</sequence>
<dbReference type="Proteomes" id="UP000190389">
    <property type="component" value="Unassembled WGS sequence"/>
</dbReference>